<organism evidence="1 2">
    <name type="scientific">Petrolisthes manimaculis</name>
    <dbReference type="NCBI Taxonomy" id="1843537"/>
    <lineage>
        <taxon>Eukaryota</taxon>
        <taxon>Metazoa</taxon>
        <taxon>Ecdysozoa</taxon>
        <taxon>Arthropoda</taxon>
        <taxon>Crustacea</taxon>
        <taxon>Multicrustacea</taxon>
        <taxon>Malacostraca</taxon>
        <taxon>Eumalacostraca</taxon>
        <taxon>Eucarida</taxon>
        <taxon>Decapoda</taxon>
        <taxon>Pleocyemata</taxon>
        <taxon>Anomura</taxon>
        <taxon>Galatheoidea</taxon>
        <taxon>Porcellanidae</taxon>
        <taxon>Petrolisthes</taxon>
    </lineage>
</organism>
<evidence type="ECO:0000313" key="1">
    <source>
        <dbReference type="EMBL" id="KAK4323258.1"/>
    </source>
</evidence>
<name>A0AAE1QB73_9EUCA</name>
<reference evidence="1" key="1">
    <citation type="submission" date="2023-11" db="EMBL/GenBank/DDBJ databases">
        <title>Genome assemblies of two species of porcelain crab, Petrolisthes cinctipes and Petrolisthes manimaculis (Anomura: Porcellanidae).</title>
        <authorList>
            <person name="Angst P."/>
        </authorList>
    </citation>
    <scope>NUCLEOTIDE SEQUENCE</scope>
    <source>
        <strain evidence="1">PB745_02</strain>
        <tissue evidence="1">Gill</tissue>
    </source>
</reference>
<comment type="caution">
    <text evidence="1">The sequence shown here is derived from an EMBL/GenBank/DDBJ whole genome shotgun (WGS) entry which is preliminary data.</text>
</comment>
<protein>
    <submittedName>
        <fullName evidence="1">Uncharacterized protein</fullName>
    </submittedName>
</protein>
<dbReference type="Proteomes" id="UP001292094">
    <property type="component" value="Unassembled WGS sequence"/>
</dbReference>
<accession>A0AAE1QB73</accession>
<evidence type="ECO:0000313" key="2">
    <source>
        <dbReference type="Proteomes" id="UP001292094"/>
    </source>
</evidence>
<dbReference type="EMBL" id="JAWZYT010000458">
    <property type="protein sequence ID" value="KAK4323258.1"/>
    <property type="molecule type" value="Genomic_DNA"/>
</dbReference>
<keyword evidence="2" id="KW-1185">Reference proteome</keyword>
<proteinExistence type="predicted"/>
<dbReference type="AlphaFoldDB" id="A0AAE1QB73"/>
<gene>
    <name evidence="1" type="ORF">Pmani_006040</name>
</gene>
<sequence length="145" mass="16689">MHTTTRRRRRRKCQRHTVFTHLPIFTLEIHEFVVLSAKSEHAYITTGCVHKRQRDRECKAEVLAGRQGKACVQNVAGRIIYSGHLTRYRHQRQYCTPVGPSMEGGRYSGYEALHLHQTQAQLTSSSSSSSSLHLHALDSNNCYYF</sequence>